<evidence type="ECO:0000313" key="2">
    <source>
        <dbReference type="EMBL" id="MBT2186144.1"/>
    </source>
</evidence>
<proteinExistence type="predicted"/>
<keyword evidence="3" id="KW-1185">Reference proteome</keyword>
<keyword evidence="1" id="KW-0732">Signal</keyword>
<gene>
    <name evidence="2" type="ORF">KK488_04215</name>
</gene>
<dbReference type="AlphaFoldDB" id="A0A9X1DA17"/>
<dbReference type="Proteomes" id="UP001138757">
    <property type="component" value="Unassembled WGS sequence"/>
</dbReference>
<accession>A0A9X1DA17</accession>
<evidence type="ECO:0000256" key="1">
    <source>
        <dbReference type="SAM" id="SignalP"/>
    </source>
</evidence>
<feature type="signal peptide" evidence="1">
    <location>
        <begin position="1"/>
        <end position="23"/>
    </location>
</feature>
<protein>
    <submittedName>
        <fullName evidence="2">Uncharacterized protein</fullName>
    </submittedName>
</protein>
<sequence>MMRPGFLPLGVMLAAFAALPVAAEQAAPVAAQSEAAGKIWPSAAEQVSYAALQSLPDWRGIWLPMPGAPKPEIPRLIGKYKTLYDEIQALIKSGDPEAQLKVERRASACEPPGMPGVMTQPYDIEFLFTPGRVTMIQEAYMQVRRIFTDGRPLPEDPDPTYNGFSVGHWEGSTLVVTTVGLREGGIMGRWGISHSDKVKITERIHLDPANKDVLVVENTFEDPLALAAPWHSTYLFSRERAQDQLEFICAQNDRNPISDKGEVGFIDAAH</sequence>
<feature type="chain" id="PRO_5040862731" evidence="1">
    <location>
        <begin position="24"/>
        <end position="270"/>
    </location>
</feature>
<reference evidence="2" key="1">
    <citation type="submission" date="2021-05" db="EMBL/GenBank/DDBJ databases">
        <title>Genome of Sphingobium sp. strain.</title>
        <authorList>
            <person name="Fan R."/>
        </authorList>
    </citation>
    <scope>NUCLEOTIDE SEQUENCE</scope>
    <source>
        <strain evidence="2">H33</strain>
    </source>
</reference>
<dbReference type="RefSeq" id="WP_214621878.1">
    <property type="nucleotide sequence ID" value="NZ_JAHGAW010000002.1"/>
</dbReference>
<name>A0A9X1DA17_9SPHN</name>
<organism evidence="2 3">
    <name type="scientific">Sphingobium nicotianae</name>
    <dbReference type="NCBI Taxonomy" id="2782607"/>
    <lineage>
        <taxon>Bacteria</taxon>
        <taxon>Pseudomonadati</taxon>
        <taxon>Pseudomonadota</taxon>
        <taxon>Alphaproteobacteria</taxon>
        <taxon>Sphingomonadales</taxon>
        <taxon>Sphingomonadaceae</taxon>
        <taxon>Sphingobium</taxon>
    </lineage>
</organism>
<comment type="caution">
    <text evidence="2">The sequence shown here is derived from an EMBL/GenBank/DDBJ whole genome shotgun (WGS) entry which is preliminary data.</text>
</comment>
<evidence type="ECO:0000313" key="3">
    <source>
        <dbReference type="Proteomes" id="UP001138757"/>
    </source>
</evidence>
<dbReference type="EMBL" id="JAHGAW010000002">
    <property type="protein sequence ID" value="MBT2186144.1"/>
    <property type="molecule type" value="Genomic_DNA"/>
</dbReference>